<dbReference type="EMBL" id="FQYY01000002">
    <property type="protein sequence ID" value="SHI54784.1"/>
    <property type="molecule type" value="Genomic_DNA"/>
</dbReference>
<dbReference type="RefSeq" id="WP_073148614.1">
    <property type="nucleotide sequence ID" value="NZ_FQYY01000002.1"/>
</dbReference>
<proteinExistence type="predicted"/>
<evidence type="ECO:0000313" key="3">
    <source>
        <dbReference type="Proteomes" id="UP000184225"/>
    </source>
</evidence>
<dbReference type="OrthoDB" id="675330at2"/>
<dbReference type="Proteomes" id="UP000184225">
    <property type="component" value="Unassembled WGS sequence"/>
</dbReference>
<dbReference type="AlphaFoldDB" id="A0A1M6C204"/>
<keyword evidence="1" id="KW-0732">Signal</keyword>
<accession>A0A1M6C204</accession>
<sequence>MKKYIFYLAIFLFTSSMFAQKGEDEKIKSLKTAFITEALSLTPTEAQKFWPVYNLYEQKESEILDSKWCEVQNGLETVDEISEEKAEKVLAMYMKIKDDRLQLRKEYVADLKKLMSSKKILMLKKAEHDFHKMLLEKFKK</sequence>
<feature type="chain" id="PRO_5012748250" description="Sensor of ECF-type sigma factor" evidence="1">
    <location>
        <begin position="20"/>
        <end position="140"/>
    </location>
</feature>
<gene>
    <name evidence="2" type="ORF">SAMN04488096_102319</name>
</gene>
<feature type="signal peptide" evidence="1">
    <location>
        <begin position="1"/>
        <end position="19"/>
    </location>
</feature>
<evidence type="ECO:0000256" key="1">
    <source>
        <dbReference type="SAM" id="SignalP"/>
    </source>
</evidence>
<reference evidence="2 3" key="1">
    <citation type="submission" date="2016-11" db="EMBL/GenBank/DDBJ databases">
        <authorList>
            <person name="Jaros S."/>
            <person name="Januszkiewicz K."/>
            <person name="Wedrychowicz H."/>
        </authorList>
    </citation>
    <scope>NUCLEOTIDE SEQUENCE [LARGE SCALE GENOMIC DNA]</scope>
    <source>
        <strain evidence="2 3">DSM 21425</strain>
    </source>
</reference>
<protein>
    <recommendedName>
        <fullName evidence="4">Sensor of ECF-type sigma factor</fullName>
    </recommendedName>
</protein>
<dbReference type="STRING" id="579105.SAMN04488096_102319"/>
<name>A0A1M6C204_9FLAO</name>
<evidence type="ECO:0000313" key="2">
    <source>
        <dbReference type="EMBL" id="SHI54784.1"/>
    </source>
</evidence>
<evidence type="ECO:0008006" key="4">
    <source>
        <dbReference type="Google" id="ProtNLM"/>
    </source>
</evidence>
<keyword evidence="3" id="KW-1185">Reference proteome</keyword>
<organism evidence="2 3">
    <name type="scientific">Mesonia phycicola</name>
    <dbReference type="NCBI Taxonomy" id="579105"/>
    <lineage>
        <taxon>Bacteria</taxon>
        <taxon>Pseudomonadati</taxon>
        <taxon>Bacteroidota</taxon>
        <taxon>Flavobacteriia</taxon>
        <taxon>Flavobacteriales</taxon>
        <taxon>Flavobacteriaceae</taxon>
        <taxon>Mesonia</taxon>
    </lineage>
</organism>